<reference evidence="1 2" key="1">
    <citation type="submission" date="2024-01" db="EMBL/GenBank/DDBJ databases">
        <authorList>
            <person name="Waweru B."/>
        </authorList>
    </citation>
    <scope>NUCLEOTIDE SEQUENCE [LARGE SCALE GENOMIC DNA]</scope>
</reference>
<evidence type="ECO:0000313" key="2">
    <source>
        <dbReference type="Proteomes" id="UP001314170"/>
    </source>
</evidence>
<keyword evidence="2" id="KW-1185">Reference proteome</keyword>
<dbReference type="Proteomes" id="UP001314170">
    <property type="component" value="Unassembled WGS sequence"/>
</dbReference>
<dbReference type="EMBL" id="CAWUPB010001165">
    <property type="protein sequence ID" value="CAK7344759.1"/>
    <property type="molecule type" value="Genomic_DNA"/>
</dbReference>
<sequence length="75" mass="8189">MDAGDDGRIRTVRGVQLLRPRQSNISGFEPLIRDGPGLSEYRPYGLQKWANMGSCGSFIGGPRIGLSRRKATRAA</sequence>
<accession>A0AAV1S2F1</accession>
<name>A0AAV1S2F1_9ROSI</name>
<evidence type="ECO:0000313" key="1">
    <source>
        <dbReference type="EMBL" id="CAK7344759.1"/>
    </source>
</evidence>
<dbReference type="AlphaFoldDB" id="A0AAV1S2F1"/>
<protein>
    <submittedName>
        <fullName evidence="1">Uncharacterized protein</fullName>
    </submittedName>
</protein>
<gene>
    <name evidence="1" type="ORF">DCAF_LOCUS17933</name>
</gene>
<comment type="caution">
    <text evidence="1">The sequence shown here is derived from an EMBL/GenBank/DDBJ whole genome shotgun (WGS) entry which is preliminary data.</text>
</comment>
<proteinExistence type="predicted"/>
<organism evidence="1 2">
    <name type="scientific">Dovyalis caffra</name>
    <dbReference type="NCBI Taxonomy" id="77055"/>
    <lineage>
        <taxon>Eukaryota</taxon>
        <taxon>Viridiplantae</taxon>
        <taxon>Streptophyta</taxon>
        <taxon>Embryophyta</taxon>
        <taxon>Tracheophyta</taxon>
        <taxon>Spermatophyta</taxon>
        <taxon>Magnoliopsida</taxon>
        <taxon>eudicotyledons</taxon>
        <taxon>Gunneridae</taxon>
        <taxon>Pentapetalae</taxon>
        <taxon>rosids</taxon>
        <taxon>fabids</taxon>
        <taxon>Malpighiales</taxon>
        <taxon>Salicaceae</taxon>
        <taxon>Flacourtieae</taxon>
        <taxon>Dovyalis</taxon>
    </lineage>
</organism>